<gene>
    <name evidence="2" type="ORF">A1O1_09000</name>
</gene>
<dbReference type="HOGENOM" id="CLU_109885_0_0_1"/>
<dbReference type="OrthoDB" id="2251794at2759"/>
<evidence type="ECO:0000259" key="1">
    <source>
        <dbReference type="Pfam" id="PF26571"/>
    </source>
</evidence>
<dbReference type="GeneID" id="19163846"/>
<dbReference type="InterPro" id="IPR058593">
    <property type="entry name" value="ARB_07466-like_C"/>
</dbReference>
<accession>W9Y870</accession>
<feature type="domain" description="ARB-07466-like C-terminal" evidence="1">
    <location>
        <begin position="17"/>
        <end position="139"/>
    </location>
</feature>
<protein>
    <recommendedName>
        <fullName evidence="1">ARB-07466-like C-terminal domain-containing protein</fullName>
    </recommendedName>
</protein>
<dbReference type="eggNOG" id="ENOG502RZ4I">
    <property type="taxonomic scope" value="Eukaryota"/>
</dbReference>
<dbReference type="Proteomes" id="UP000019484">
    <property type="component" value="Unassembled WGS sequence"/>
</dbReference>
<name>W9Y870_9EURO</name>
<reference evidence="2 3" key="1">
    <citation type="submission" date="2013-03" db="EMBL/GenBank/DDBJ databases">
        <title>The Genome Sequence of Capronia coronata CBS 617.96.</title>
        <authorList>
            <consortium name="The Broad Institute Genomics Platform"/>
            <person name="Cuomo C."/>
            <person name="de Hoog S."/>
            <person name="Gorbushina A."/>
            <person name="Walker B."/>
            <person name="Young S.K."/>
            <person name="Zeng Q."/>
            <person name="Gargeya S."/>
            <person name="Fitzgerald M."/>
            <person name="Haas B."/>
            <person name="Abouelleil A."/>
            <person name="Allen A.W."/>
            <person name="Alvarado L."/>
            <person name="Arachchi H.M."/>
            <person name="Berlin A.M."/>
            <person name="Chapman S.B."/>
            <person name="Gainer-Dewar J."/>
            <person name="Goldberg J."/>
            <person name="Griggs A."/>
            <person name="Gujja S."/>
            <person name="Hansen M."/>
            <person name="Howarth C."/>
            <person name="Imamovic A."/>
            <person name="Ireland A."/>
            <person name="Larimer J."/>
            <person name="McCowan C."/>
            <person name="Murphy C."/>
            <person name="Pearson M."/>
            <person name="Poon T.W."/>
            <person name="Priest M."/>
            <person name="Roberts A."/>
            <person name="Saif S."/>
            <person name="Shea T."/>
            <person name="Sisk P."/>
            <person name="Sykes S."/>
            <person name="Wortman J."/>
            <person name="Nusbaum C."/>
            <person name="Birren B."/>
        </authorList>
    </citation>
    <scope>NUCLEOTIDE SEQUENCE [LARGE SCALE GENOMIC DNA]</scope>
    <source>
        <strain evidence="2 3">CBS 617.96</strain>
    </source>
</reference>
<dbReference type="AlphaFoldDB" id="W9Y870"/>
<organism evidence="2 3">
    <name type="scientific">Capronia coronata CBS 617.96</name>
    <dbReference type="NCBI Taxonomy" id="1182541"/>
    <lineage>
        <taxon>Eukaryota</taxon>
        <taxon>Fungi</taxon>
        <taxon>Dikarya</taxon>
        <taxon>Ascomycota</taxon>
        <taxon>Pezizomycotina</taxon>
        <taxon>Eurotiomycetes</taxon>
        <taxon>Chaetothyriomycetidae</taxon>
        <taxon>Chaetothyriales</taxon>
        <taxon>Herpotrichiellaceae</taxon>
        <taxon>Capronia</taxon>
    </lineage>
</organism>
<comment type="caution">
    <text evidence="2">The sequence shown here is derived from an EMBL/GenBank/DDBJ whole genome shotgun (WGS) entry which is preliminary data.</text>
</comment>
<evidence type="ECO:0000313" key="3">
    <source>
        <dbReference type="Proteomes" id="UP000019484"/>
    </source>
</evidence>
<evidence type="ECO:0000313" key="2">
    <source>
        <dbReference type="EMBL" id="EXJ78599.1"/>
    </source>
</evidence>
<dbReference type="RefSeq" id="XP_007728047.1">
    <property type="nucleotide sequence ID" value="XM_007729857.1"/>
</dbReference>
<dbReference type="Pfam" id="PF26571">
    <property type="entry name" value="VldE"/>
    <property type="match status" value="1"/>
</dbReference>
<dbReference type="STRING" id="1182541.W9Y870"/>
<proteinExistence type="predicted"/>
<dbReference type="EMBL" id="AMWN01000011">
    <property type="protein sequence ID" value="EXJ78599.1"/>
    <property type="molecule type" value="Genomic_DNA"/>
</dbReference>
<sequence>MPGEGGGYPAPTIPSTGSGCKKVAIDGAKAIVDAFPGKIKSIGCIRKCDDSSSSDHCTGMATDMMVADGGVKTTAGEPIAEWVMNHAKDHSVSYVMWGQRIWNVGRDSVQPWSQWRYQSCTVIKNCEHGDRGDNTANHW</sequence>
<keyword evidence="3" id="KW-1185">Reference proteome</keyword>